<keyword evidence="2" id="KW-0378">Hydrolase</keyword>
<gene>
    <name evidence="2" type="ORF">dnl_00475</name>
</gene>
<dbReference type="AlphaFoldDB" id="A0A975GE87"/>
<proteinExistence type="predicted"/>
<dbReference type="GO" id="GO:0003676">
    <property type="term" value="F:nucleic acid binding"/>
    <property type="evidence" value="ECO:0007669"/>
    <property type="project" value="InterPro"/>
</dbReference>
<dbReference type="Proteomes" id="UP000663720">
    <property type="component" value="Chromosome"/>
</dbReference>
<evidence type="ECO:0000313" key="3">
    <source>
        <dbReference type="Proteomes" id="UP000663720"/>
    </source>
</evidence>
<dbReference type="KEGG" id="dli:dnl_00475"/>
<sequence>MVNKRVTPEQKKSVAEYAKYCCEYCRSQEKFAMQSFSIEHIIPRSKGGKTVKSNLAYACQGCNAHKYNKTEEYDPITGKIASIFNPRKQRWVEHFKWSDDFSMIIGMTPTGRVTIDTLKFNRDGLVNLRKILYSTGDHPPDEEIAL</sequence>
<dbReference type="EMBL" id="CP061799">
    <property type="protein sequence ID" value="QTA77850.1"/>
    <property type="molecule type" value="Genomic_DNA"/>
</dbReference>
<dbReference type="PANTHER" id="PTHR33877:SF1">
    <property type="entry name" value="TYPE IV METHYL-DIRECTED RESTRICTION ENZYME ECOKMCRA"/>
    <property type="match status" value="1"/>
</dbReference>
<dbReference type="RefSeq" id="WP_275950213.1">
    <property type="nucleotide sequence ID" value="NZ_CP061799.1"/>
</dbReference>
<feature type="domain" description="HNH nuclease" evidence="1">
    <location>
        <begin position="9"/>
        <end position="64"/>
    </location>
</feature>
<dbReference type="Pfam" id="PF01844">
    <property type="entry name" value="HNH"/>
    <property type="match status" value="1"/>
</dbReference>
<dbReference type="GO" id="GO:0008270">
    <property type="term" value="F:zinc ion binding"/>
    <property type="evidence" value="ECO:0007669"/>
    <property type="project" value="InterPro"/>
</dbReference>
<dbReference type="Gene3D" id="1.10.30.50">
    <property type="match status" value="1"/>
</dbReference>
<dbReference type="SMART" id="SM00507">
    <property type="entry name" value="HNHc"/>
    <property type="match status" value="1"/>
</dbReference>
<organism evidence="2 3">
    <name type="scientific">Desulfonema limicola</name>
    <dbReference type="NCBI Taxonomy" id="45656"/>
    <lineage>
        <taxon>Bacteria</taxon>
        <taxon>Pseudomonadati</taxon>
        <taxon>Thermodesulfobacteriota</taxon>
        <taxon>Desulfobacteria</taxon>
        <taxon>Desulfobacterales</taxon>
        <taxon>Desulfococcaceae</taxon>
        <taxon>Desulfonema</taxon>
    </lineage>
</organism>
<dbReference type="PANTHER" id="PTHR33877">
    <property type="entry name" value="SLL1193 PROTEIN"/>
    <property type="match status" value="1"/>
</dbReference>
<dbReference type="InterPro" id="IPR003615">
    <property type="entry name" value="HNH_nuc"/>
</dbReference>
<dbReference type="InterPro" id="IPR002711">
    <property type="entry name" value="HNH"/>
</dbReference>
<evidence type="ECO:0000313" key="2">
    <source>
        <dbReference type="EMBL" id="QTA77850.1"/>
    </source>
</evidence>
<protein>
    <submittedName>
        <fullName evidence="2">HNH endonuclease domain-containing protein</fullName>
    </submittedName>
</protein>
<dbReference type="InterPro" id="IPR052892">
    <property type="entry name" value="NA-targeting_endonuclease"/>
</dbReference>
<reference evidence="2" key="1">
    <citation type="journal article" date="2021" name="Microb. Physiol.">
        <title>Proteogenomic Insights into the Physiology of Marine, Sulfate-Reducing, Filamentous Desulfonema limicola and Desulfonema magnum.</title>
        <authorList>
            <person name="Schnaars V."/>
            <person name="Wohlbrand L."/>
            <person name="Scheve S."/>
            <person name="Hinrichs C."/>
            <person name="Reinhardt R."/>
            <person name="Rabus R."/>
        </authorList>
    </citation>
    <scope>NUCLEOTIDE SEQUENCE</scope>
    <source>
        <strain evidence="2">5ac10</strain>
    </source>
</reference>
<keyword evidence="2" id="KW-0540">Nuclease</keyword>
<keyword evidence="2" id="KW-0255">Endonuclease</keyword>
<dbReference type="GO" id="GO:0004519">
    <property type="term" value="F:endonuclease activity"/>
    <property type="evidence" value="ECO:0007669"/>
    <property type="project" value="UniProtKB-KW"/>
</dbReference>
<evidence type="ECO:0000259" key="1">
    <source>
        <dbReference type="SMART" id="SM00507"/>
    </source>
</evidence>
<name>A0A975GE87_9BACT</name>
<accession>A0A975GE87</accession>
<keyword evidence="3" id="KW-1185">Reference proteome</keyword>
<dbReference type="CDD" id="cd00085">
    <property type="entry name" value="HNHc"/>
    <property type="match status" value="1"/>
</dbReference>